<proteinExistence type="predicted"/>
<dbReference type="AlphaFoldDB" id="A0A1Y2S8L8"/>
<evidence type="ECO:0000313" key="1">
    <source>
        <dbReference type="EMBL" id="OTA14033.1"/>
    </source>
</evidence>
<sequence length="41" mass="4376">MGAHALTINVVFVNPAVILGNLNPLMSHVIPAHISKSSIWL</sequence>
<name>A0A1Y2S8L8_9GAMM</name>
<keyword evidence="2" id="KW-1185">Reference proteome</keyword>
<reference evidence="1 2" key="1">
    <citation type="submission" date="2016-10" db="EMBL/GenBank/DDBJ databases">
        <title>Systematic genetic and metabolomic analysis of Xenorhabdus and Photorhabdus spp., highlights the requirements for a dual symbiotic and pathogenic life style.</title>
        <authorList>
            <person name="Tobias N.J."/>
            <person name="Wolff H."/>
            <person name="Djahanschiri B."/>
            <person name="Pidot S.J."/>
            <person name="Stinear T.P."/>
            <person name="Ebersberger I."/>
            <person name="Bode H.B."/>
        </authorList>
    </citation>
    <scope>NUCLEOTIDE SEQUENCE [LARGE SCALE GENOMIC DNA]</scope>
    <source>
        <strain evidence="1 2">DSM 22392</strain>
    </source>
</reference>
<gene>
    <name evidence="1" type="ORF">Xvie_04051</name>
</gene>
<dbReference type="Proteomes" id="UP000194350">
    <property type="component" value="Unassembled WGS sequence"/>
</dbReference>
<protein>
    <submittedName>
        <fullName evidence="1">Uncharacterized protein</fullName>
    </submittedName>
</protein>
<accession>A0A1Y2S8L8</accession>
<organism evidence="1 2">
    <name type="scientific">Xenorhabdus vietnamensis</name>
    <dbReference type="NCBI Taxonomy" id="351656"/>
    <lineage>
        <taxon>Bacteria</taxon>
        <taxon>Pseudomonadati</taxon>
        <taxon>Pseudomonadota</taxon>
        <taxon>Gammaproteobacteria</taxon>
        <taxon>Enterobacterales</taxon>
        <taxon>Morganellaceae</taxon>
        <taxon>Xenorhabdus</taxon>
    </lineage>
</organism>
<dbReference type="EMBL" id="MUBJ01000069">
    <property type="protein sequence ID" value="OTA14033.1"/>
    <property type="molecule type" value="Genomic_DNA"/>
</dbReference>
<comment type="caution">
    <text evidence="1">The sequence shown here is derived from an EMBL/GenBank/DDBJ whole genome shotgun (WGS) entry which is preliminary data.</text>
</comment>
<evidence type="ECO:0000313" key="2">
    <source>
        <dbReference type="Proteomes" id="UP000194350"/>
    </source>
</evidence>